<name>A0ABX3HQK8_PAEBO</name>
<evidence type="ECO:0008006" key="3">
    <source>
        <dbReference type="Google" id="ProtNLM"/>
    </source>
</evidence>
<protein>
    <recommendedName>
        <fullName evidence="3">Transposase</fullName>
    </recommendedName>
</protein>
<evidence type="ECO:0000313" key="2">
    <source>
        <dbReference type="Proteomes" id="UP000187412"/>
    </source>
</evidence>
<organism evidence="1 2">
    <name type="scientific">Paenibacillus borealis</name>
    <dbReference type="NCBI Taxonomy" id="160799"/>
    <lineage>
        <taxon>Bacteria</taxon>
        <taxon>Bacillati</taxon>
        <taxon>Bacillota</taxon>
        <taxon>Bacilli</taxon>
        <taxon>Bacillales</taxon>
        <taxon>Paenibacillaceae</taxon>
        <taxon>Paenibacillus</taxon>
    </lineage>
</organism>
<dbReference type="Proteomes" id="UP000187412">
    <property type="component" value="Unassembled WGS sequence"/>
</dbReference>
<accession>A0ABX3HQK8</accession>
<comment type="caution">
    <text evidence="1">The sequence shown here is derived from an EMBL/GenBank/DDBJ whole genome shotgun (WGS) entry which is preliminary data.</text>
</comment>
<evidence type="ECO:0000313" key="1">
    <source>
        <dbReference type="EMBL" id="OMD53130.1"/>
    </source>
</evidence>
<dbReference type="EMBL" id="MPTB01000002">
    <property type="protein sequence ID" value="OMD53130.1"/>
    <property type="molecule type" value="Genomic_DNA"/>
</dbReference>
<gene>
    <name evidence="1" type="ORF">BSK56_02590</name>
</gene>
<reference evidence="1 2" key="1">
    <citation type="submission" date="2016-10" db="EMBL/GenBank/DDBJ databases">
        <title>Paenibacillus species isolates.</title>
        <authorList>
            <person name="Beno S.M."/>
        </authorList>
    </citation>
    <scope>NUCLEOTIDE SEQUENCE [LARGE SCALE GENOMIC DNA]</scope>
    <source>
        <strain evidence="1 2">FSL H7-0744</strain>
    </source>
</reference>
<keyword evidence="2" id="KW-1185">Reference proteome</keyword>
<proteinExistence type="predicted"/>
<sequence length="63" mass="7450">MNWFFGIIFYNILSKYGKTAGKLKGLSDFFNSLLFSLPHGRKWLHFVLFDYSPQKKDYIIALL</sequence>